<sequence>MNGFGIGAPREPGPQEVPLARTTEPADPGRDFGAVEILSSPAGQELASGAVGQLQSRIDQDAVAMSQVGDRNIQAYMLFLHGDFVNRVQVRPTDAEFLAADDKRFVPPRNLAQWKVGLDACRRRGVVILNAPSGTGRRTQALRLLRDLGLQQIDDLVPEWSKVSTRPLPDDQGCGFVLDLSNLPEPPAAQFGADLAAYGEKLRVKGSYLVVLATPDDWNGHLADRTVEFTAWPESPDAQMLVETELRAGPAADRIDWLNGPELTGIWSGNPSAREAQRLADVIARAKKRDELALLVDEFRNWPTAVESLLQRGGAEARDTVLAIRATVWAGALLDGGQRSSVIRASDALQKELALERSSAHVLADATSTSRLKAAGIEPDGERVHHDQSKPGLATAILRSLWTEFPTQRGLIRRWAIGVVGDRGIPEADARLAAEALRSLAVDRRDRSILDELADVQSSRRSLAVETLTEAAGDPELGRYVRDRLLQWVSNGGTAEHKVDLVVEICRGKWGQANPTMALTRLGKAAGHKNLGSDAVCQAFRQLVIKRPDEVRKAVDQWLTDPRAWADPQLKRQVLGVFLAVIGSDEGTDLVLAGANEPTARERIVRAWQGLLSIEGGEAAGVAQMQRWRARFDQDDAQREMVQNMLAEVLGASGFQRFFDMVMMDDSRTVSPFWRETLRRTYGTPEPPRETSTP</sequence>
<evidence type="ECO:0000313" key="2">
    <source>
        <dbReference type="EMBL" id="GAA1253603.1"/>
    </source>
</evidence>
<evidence type="ECO:0008006" key="4">
    <source>
        <dbReference type="Google" id="ProtNLM"/>
    </source>
</evidence>
<feature type="region of interest" description="Disordered" evidence="1">
    <location>
        <begin position="1"/>
        <end position="30"/>
    </location>
</feature>
<keyword evidence="3" id="KW-1185">Reference proteome</keyword>
<organism evidence="2 3">
    <name type="scientific">Kitasatospora nipponensis</name>
    <dbReference type="NCBI Taxonomy" id="258049"/>
    <lineage>
        <taxon>Bacteria</taxon>
        <taxon>Bacillati</taxon>
        <taxon>Actinomycetota</taxon>
        <taxon>Actinomycetes</taxon>
        <taxon>Kitasatosporales</taxon>
        <taxon>Streptomycetaceae</taxon>
        <taxon>Kitasatospora</taxon>
    </lineage>
</organism>
<dbReference type="RefSeq" id="WP_344444247.1">
    <property type="nucleotide sequence ID" value="NZ_BAAALF010000105.1"/>
</dbReference>
<evidence type="ECO:0000313" key="3">
    <source>
        <dbReference type="Proteomes" id="UP001500037"/>
    </source>
</evidence>
<dbReference type="EMBL" id="BAAALF010000105">
    <property type="protein sequence ID" value="GAA1253603.1"/>
    <property type="molecule type" value="Genomic_DNA"/>
</dbReference>
<accession>A0ABP4H936</accession>
<reference evidence="3" key="1">
    <citation type="journal article" date="2019" name="Int. J. Syst. Evol. Microbiol.">
        <title>The Global Catalogue of Microorganisms (GCM) 10K type strain sequencing project: providing services to taxonomists for standard genome sequencing and annotation.</title>
        <authorList>
            <consortium name="The Broad Institute Genomics Platform"/>
            <consortium name="The Broad Institute Genome Sequencing Center for Infectious Disease"/>
            <person name="Wu L."/>
            <person name="Ma J."/>
        </authorList>
    </citation>
    <scope>NUCLEOTIDE SEQUENCE [LARGE SCALE GENOMIC DNA]</scope>
    <source>
        <strain evidence="3">JCM 13004</strain>
    </source>
</reference>
<protein>
    <recommendedName>
        <fullName evidence="4">HEAT repeat protein</fullName>
    </recommendedName>
</protein>
<evidence type="ECO:0000256" key="1">
    <source>
        <dbReference type="SAM" id="MobiDB-lite"/>
    </source>
</evidence>
<comment type="caution">
    <text evidence="2">The sequence shown here is derived from an EMBL/GenBank/DDBJ whole genome shotgun (WGS) entry which is preliminary data.</text>
</comment>
<name>A0ABP4H936_9ACTN</name>
<gene>
    <name evidence="2" type="ORF">GCM10009665_50330</name>
</gene>
<dbReference type="Proteomes" id="UP001500037">
    <property type="component" value="Unassembled WGS sequence"/>
</dbReference>
<proteinExistence type="predicted"/>